<dbReference type="SUPFAM" id="SSF53335">
    <property type="entry name" value="S-adenosyl-L-methionine-dependent methyltransferases"/>
    <property type="match status" value="1"/>
</dbReference>
<keyword evidence="5" id="KW-0963">Cytoplasm</keyword>
<evidence type="ECO:0000256" key="6">
    <source>
        <dbReference type="ARBA" id="ARBA00022603"/>
    </source>
</evidence>
<protein>
    <recommendedName>
        <fullName evidence="4">Protein-L-isoaspartate O-methyltransferase</fullName>
        <ecNumber evidence="3">2.1.1.77</ecNumber>
    </recommendedName>
    <alternativeName>
        <fullName evidence="11">L-isoaspartyl protein carboxyl methyltransferase</fullName>
    </alternativeName>
    <alternativeName>
        <fullName evidence="9">Protein L-isoaspartyl methyltransferase</fullName>
    </alternativeName>
    <alternativeName>
        <fullName evidence="10">Protein-beta-aspartate methyltransferase</fullName>
    </alternativeName>
</protein>
<evidence type="ECO:0000256" key="8">
    <source>
        <dbReference type="ARBA" id="ARBA00022691"/>
    </source>
</evidence>
<dbReference type="Proteomes" id="UP000321595">
    <property type="component" value="Chromosome"/>
</dbReference>
<evidence type="ECO:0000256" key="9">
    <source>
        <dbReference type="ARBA" id="ARBA00030757"/>
    </source>
</evidence>
<organism evidence="12 13">
    <name type="scientific">Microvenator marinus</name>
    <dbReference type="NCBI Taxonomy" id="2600177"/>
    <lineage>
        <taxon>Bacteria</taxon>
        <taxon>Deltaproteobacteria</taxon>
        <taxon>Bradymonadales</taxon>
        <taxon>Microvenatoraceae</taxon>
        <taxon>Microvenator</taxon>
    </lineage>
</organism>
<evidence type="ECO:0000256" key="4">
    <source>
        <dbReference type="ARBA" id="ARBA00013346"/>
    </source>
</evidence>
<comment type="similarity">
    <text evidence="2">Belongs to the methyltransferase superfamily. L-isoaspartyl/D-aspartyl protein methyltransferase family.</text>
</comment>
<dbReference type="EMBL" id="CP042467">
    <property type="protein sequence ID" value="QED28150.1"/>
    <property type="molecule type" value="Genomic_DNA"/>
</dbReference>
<dbReference type="KEGG" id="bbae:FRD01_13100"/>
<dbReference type="EC" id="2.1.1.77" evidence="3"/>
<accession>A0A5B8XR95</accession>
<sequence>MFRRLRMVKNLMRLDAISTPEMAFALLTVPRHHFVPVNTDPYSLEAIPLPDGTSVTCPLFVSRMVELLELRAGQRVLEVGTGTGYQAAVLSALGYQVTSIEFSRELHLSARQNLERAGISGVDLRHGDGALGAPDRAPFDGVIFGCAIPQIPRQVAEQVRRGGRLVAPVGEPDVVQALTLFERTHEGWTEQMVRAAWFVPLKSHPQTDD</sequence>
<dbReference type="PANTHER" id="PTHR11579">
    <property type="entry name" value="PROTEIN-L-ISOASPARTATE O-METHYLTRANSFERASE"/>
    <property type="match status" value="1"/>
</dbReference>
<keyword evidence="7 12" id="KW-0808">Transferase</keyword>
<evidence type="ECO:0000256" key="3">
    <source>
        <dbReference type="ARBA" id="ARBA00011890"/>
    </source>
</evidence>
<evidence type="ECO:0000256" key="11">
    <source>
        <dbReference type="ARBA" id="ARBA00031350"/>
    </source>
</evidence>
<dbReference type="GO" id="GO:0032259">
    <property type="term" value="P:methylation"/>
    <property type="evidence" value="ECO:0007669"/>
    <property type="project" value="UniProtKB-KW"/>
</dbReference>
<dbReference type="PANTHER" id="PTHR11579:SF0">
    <property type="entry name" value="PROTEIN-L-ISOASPARTATE(D-ASPARTATE) O-METHYLTRANSFERASE"/>
    <property type="match status" value="1"/>
</dbReference>
<gene>
    <name evidence="12" type="ORF">FRD01_13100</name>
</gene>
<dbReference type="InterPro" id="IPR029063">
    <property type="entry name" value="SAM-dependent_MTases_sf"/>
</dbReference>
<dbReference type="Gene3D" id="3.40.50.150">
    <property type="entry name" value="Vaccinia Virus protein VP39"/>
    <property type="match status" value="1"/>
</dbReference>
<dbReference type="GO" id="GO:0004719">
    <property type="term" value="F:protein-L-isoaspartate (D-aspartate) O-methyltransferase activity"/>
    <property type="evidence" value="ECO:0007669"/>
    <property type="project" value="UniProtKB-EC"/>
</dbReference>
<dbReference type="CDD" id="cd02440">
    <property type="entry name" value="AdoMet_MTases"/>
    <property type="match status" value="1"/>
</dbReference>
<comment type="subcellular location">
    <subcellularLocation>
        <location evidence="1">Cytoplasm</location>
    </subcellularLocation>
</comment>
<evidence type="ECO:0000256" key="7">
    <source>
        <dbReference type="ARBA" id="ARBA00022679"/>
    </source>
</evidence>
<evidence type="ECO:0000313" key="12">
    <source>
        <dbReference type="EMBL" id="QED28150.1"/>
    </source>
</evidence>
<evidence type="ECO:0000256" key="1">
    <source>
        <dbReference type="ARBA" id="ARBA00004496"/>
    </source>
</evidence>
<evidence type="ECO:0000256" key="2">
    <source>
        <dbReference type="ARBA" id="ARBA00005369"/>
    </source>
</evidence>
<dbReference type="InterPro" id="IPR000682">
    <property type="entry name" value="PCMT"/>
</dbReference>
<dbReference type="AlphaFoldDB" id="A0A5B8XR95"/>
<keyword evidence="6 12" id="KW-0489">Methyltransferase</keyword>
<name>A0A5B8XR95_9DELT</name>
<dbReference type="GO" id="GO:0005737">
    <property type="term" value="C:cytoplasm"/>
    <property type="evidence" value="ECO:0007669"/>
    <property type="project" value="UniProtKB-SubCell"/>
</dbReference>
<dbReference type="Pfam" id="PF01135">
    <property type="entry name" value="PCMT"/>
    <property type="match status" value="1"/>
</dbReference>
<dbReference type="RefSeq" id="WP_146960319.1">
    <property type="nucleotide sequence ID" value="NZ_CP042467.1"/>
</dbReference>
<dbReference type="OrthoDB" id="9810066at2"/>
<evidence type="ECO:0000256" key="10">
    <source>
        <dbReference type="ARBA" id="ARBA00031323"/>
    </source>
</evidence>
<evidence type="ECO:0000313" key="13">
    <source>
        <dbReference type="Proteomes" id="UP000321595"/>
    </source>
</evidence>
<keyword evidence="13" id="KW-1185">Reference proteome</keyword>
<proteinExistence type="inferred from homology"/>
<reference evidence="12 13" key="1">
    <citation type="submission" date="2019-08" db="EMBL/GenBank/DDBJ databases">
        <authorList>
            <person name="Liang Q."/>
        </authorList>
    </citation>
    <scope>NUCLEOTIDE SEQUENCE [LARGE SCALE GENOMIC DNA]</scope>
    <source>
        <strain evidence="12 13">V1718</strain>
    </source>
</reference>
<keyword evidence="8" id="KW-0949">S-adenosyl-L-methionine</keyword>
<evidence type="ECO:0000256" key="5">
    <source>
        <dbReference type="ARBA" id="ARBA00022490"/>
    </source>
</evidence>